<keyword evidence="2" id="KW-1185">Reference proteome</keyword>
<dbReference type="AlphaFoldDB" id="A0AAD9KFW3"/>
<comment type="caution">
    <text evidence="1">The sequence shown here is derived from an EMBL/GenBank/DDBJ whole genome shotgun (WGS) entry which is preliminary data.</text>
</comment>
<dbReference type="EMBL" id="JAODUP010000003">
    <property type="protein sequence ID" value="KAK2170387.1"/>
    <property type="molecule type" value="Genomic_DNA"/>
</dbReference>
<evidence type="ECO:0000313" key="2">
    <source>
        <dbReference type="Proteomes" id="UP001208570"/>
    </source>
</evidence>
<gene>
    <name evidence="1" type="ORF">LSH36_3g22022</name>
</gene>
<protein>
    <submittedName>
        <fullName evidence="1">Uncharacterized protein</fullName>
    </submittedName>
</protein>
<organism evidence="1 2">
    <name type="scientific">Paralvinella palmiformis</name>
    <dbReference type="NCBI Taxonomy" id="53620"/>
    <lineage>
        <taxon>Eukaryota</taxon>
        <taxon>Metazoa</taxon>
        <taxon>Spiralia</taxon>
        <taxon>Lophotrochozoa</taxon>
        <taxon>Annelida</taxon>
        <taxon>Polychaeta</taxon>
        <taxon>Sedentaria</taxon>
        <taxon>Canalipalpata</taxon>
        <taxon>Terebellida</taxon>
        <taxon>Terebelliformia</taxon>
        <taxon>Alvinellidae</taxon>
        <taxon>Paralvinella</taxon>
    </lineage>
</organism>
<accession>A0AAD9KFW3</accession>
<name>A0AAD9KFW3_9ANNE</name>
<feature type="non-terminal residue" evidence="1">
    <location>
        <position position="1"/>
    </location>
</feature>
<proteinExistence type="predicted"/>
<sequence>SVGLCSIRWFESNRARSALFPLNVIRPDQFDGTDASFSILRRTGRWRCLRLVIVPALIDSS</sequence>
<reference evidence="1" key="1">
    <citation type="journal article" date="2023" name="Mol. Biol. Evol.">
        <title>Third-Generation Sequencing Reveals the Adaptive Role of the Epigenome in Three Deep-Sea Polychaetes.</title>
        <authorList>
            <person name="Perez M."/>
            <person name="Aroh O."/>
            <person name="Sun Y."/>
            <person name="Lan Y."/>
            <person name="Juniper S.K."/>
            <person name="Young C.R."/>
            <person name="Angers B."/>
            <person name="Qian P.Y."/>
        </authorList>
    </citation>
    <scope>NUCLEOTIDE SEQUENCE</scope>
    <source>
        <strain evidence="1">P08H-3</strain>
    </source>
</reference>
<evidence type="ECO:0000313" key="1">
    <source>
        <dbReference type="EMBL" id="KAK2170387.1"/>
    </source>
</evidence>
<dbReference type="Proteomes" id="UP001208570">
    <property type="component" value="Unassembled WGS sequence"/>
</dbReference>